<organism evidence="9 10">
    <name type="scientific">Gaetbulibacter aquiaggeris</name>
    <dbReference type="NCBI Taxonomy" id="1735373"/>
    <lineage>
        <taxon>Bacteria</taxon>
        <taxon>Pseudomonadati</taxon>
        <taxon>Bacteroidota</taxon>
        <taxon>Flavobacteriia</taxon>
        <taxon>Flavobacteriales</taxon>
        <taxon>Flavobacteriaceae</taxon>
        <taxon>Gaetbulibacter</taxon>
    </lineage>
</organism>
<feature type="chain" id="PRO_5045970208" description="alpha-L-fucosidase" evidence="6">
    <location>
        <begin position="36"/>
        <end position="652"/>
    </location>
</feature>
<accession>A0ABW7MP82</accession>
<proteinExistence type="inferred from homology"/>
<dbReference type="EMBL" id="JBAWKC010000002">
    <property type="protein sequence ID" value="MFH6768610.1"/>
    <property type="molecule type" value="Genomic_DNA"/>
</dbReference>
<feature type="domain" description="CBM-cenC" evidence="8">
    <location>
        <begin position="44"/>
        <end position="150"/>
    </location>
</feature>
<dbReference type="Proteomes" id="UP001610104">
    <property type="component" value="Unassembled WGS sequence"/>
</dbReference>
<evidence type="ECO:0000313" key="9">
    <source>
        <dbReference type="EMBL" id="MFH6768610.1"/>
    </source>
</evidence>
<dbReference type="RefSeq" id="WP_395437861.1">
    <property type="nucleotide sequence ID" value="NZ_JBAWKC010000002.1"/>
</dbReference>
<dbReference type="SMART" id="SM00812">
    <property type="entry name" value="Alpha_L_fucos"/>
    <property type="match status" value="1"/>
</dbReference>
<dbReference type="Gene3D" id="3.20.20.80">
    <property type="entry name" value="Glycosidases"/>
    <property type="match status" value="1"/>
</dbReference>
<dbReference type="InterPro" id="IPR057739">
    <property type="entry name" value="Glyco_hydro_29_N"/>
</dbReference>
<protein>
    <recommendedName>
        <fullName evidence="2">alpha-L-fucosidase</fullName>
        <ecNumber evidence="2">3.2.1.51</ecNumber>
    </recommendedName>
</protein>
<dbReference type="PANTHER" id="PTHR10030">
    <property type="entry name" value="ALPHA-L-FUCOSIDASE"/>
    <property type="match status" value="1"/>
</dbReference>
<evidence type="ECO:0000256" key="4">
    <source>
        <dbReference type="ARBA" id="ARBA00022801"/>
    </source>
</evidence>
<dbReference type="InterPro" id="IPR000933">
    <property type="entry name" value="Glyco_hydro_29"/>
</dbReference>
<dbReference type="PANTHER" id="PTHR10030:SF37">
    <property type="entry name" value="ALPHA-L-FUCOSIDASE-RELATED"/>
    <property type="match status" value="1"/>
</dbReference>
<dbReference type="InterPro" id="IPR008979">
    <property type="entry name" value="Galactose-bd-like_sf"/>
</dbReference>
<evidence type="ECO:0000256" key="6">
    <source>
        <dbReference type="SAM" id="SignalP"/>
    </source>
</evidence>
<keyword evidence="10" id="KW-1185">Reference proteome</keyword>
<keyword evidence="5" id="KW-0326">Glycosidase</keyword>
<dbReference type="SUPFAM" id="SSF51445">
    <property type="entry name" value="(Trans)glycosidases"/>
    <property type="match status" value="1"/>
</dbReference>
<evidence type="ECO:0000313" key="10">
    <source>
        <dbReference type="Proteomes" id="UP001610104"/>
    </source>
</evidence>
<dbReference type="InterPro" id="IPR017853">
    <property type="entry name" value="GH"/>
</dbReference>
<dbReference type="EC" id="3.2.1.51" evidence="2"/>
<dbReference type="InterPro" id="IPR003305">
    <property type="entry name" value="CenC_carb-bd"/>
</dbReference>
<feature type="domain" description="Glycoside hydrolase family 29 N-terminal" evidence="7">
    <location>
        <begin position="203"/>
        <end position="551"/>
    </location>
</feature>
<dbReference type="Pfam" id="PF02018">
    <property type="entry name" value="CBM_4_9"/>
    <property type="match status" value="1"/>
</dbReference>
<reference evidence="9 10" key="1">
    <citation type="submission" date="2024-02" db="EMBL/GenBank/DDBJ databases">
        <title>A Gaetbulibacter species isolated from tidal flats and genomic insights of their niches.</title>
        <authorList>
            <person name="Ye Y."/>
        </authorList>
    </citation>
    <scope>NUCLEOTIDE SEQUENCE [LARGE SCALE GENOMIC DNA]</scope>
    <source>
        <strain evidence="9 10">KEM-8</strain>
    </source>
</reference>
<keyword evidence="3 6" id="KW-0732">Signal</keyword>
<evidence type="ECO:0000256" key="3">
    <source>
        <dbReference type="ARBA" id="ARBA00022729"/>
    </source>
</evidence>
<keyword evidence="4" id="KW-0378">Hydrolase</keyword>
<evidence type="ECO:0000256" key="2">
    <source>
        <dbReference type="ARBA" id="ARBA00012662"/>
    </source>
</evidence>
<dbReference type="SUPFAM" id="SSF49785">
    <property type="entry name" value="Galactose-binding domain-like"/>
    <property type="match status" value="1"/>
</dbReference>
<evidence type="ECO:0000259" key="7">
    <source>
        <dbReference type="Pfam" id="PF01120"/>
    </source>
</evidence>
<name>A0ABW7MP82_9FLAO</name>
<gene>
    <name evidence="9" type="ORF">V8G56_07685</name>
</gene>
<evidence type="ECO:0000259" key="8">
    <source>
        <dbReference type="Pfam" id="PF02018"/>
    </source>
</evidence>
<comment type="similarity">
    <text evidence="1">Belongs to the glycosyl hydrolase 29 family.</text>
</comment>
<evidence type="ECO:0000256" key="5">
    <source>
        <dbReference type="ARBA" id="ARBA00023295"/>
    </source>
</evidence>
<dbReference type="Gene3D" id="2.60.120.260">
    <property type="entry name" value="Galactose-binding domain-like"/>
    <property type="match status" value="1"/>
</dbReference>
<comment type="caution">
    <text evidence="9">The sequence shown here is derived from an EMBL/GenBank/DDBJ whole genome shotgun (WGS) entry which is preliminary data.</text>
</comment>
<dbReference type="Pfam" id="PF01120">
    <property type="entry name" value="Alpha_L_fucos"/>
    <property type="match status" value="1"/>
</dbReference>
<feature type="signal peptide" evidence="6">
    <location>
        <begin position="1"/>
        <end position="35"/>
    </location>
</feature>
<evidence type="ECO:0000256" key="1">
    <source>
        <dbReference type="ARBA" id="ARBA00007951"/>
    </source>
</evidence>
<sequence>MNNYNNFSKVKCNSKLSRKAIVIILCFIIHQPLIAQTDKDETLLIVNADFETGNLEGWKYWKTKRCEITTEAYSGQYAVKIGSERGLCIQETKVRSNSLYRISAYIKTESGAEEVQLVVSDYGGSEKSVSSALTEYTKVSIDFQTAYASDNLLISLIHPSGKGSGYADQIELTYLGDAPKPEIQEFISIPERILKEENGVSQLSNQKMDWFLNDRFGMFIHWGVYAAFDEGNEWVRHGEVYGQEYYQRRARDPETGFTASKFDASKWADLAKKAGMKYMALTSRHHDGYALFDSKHPSSWTSKKDLGRDFIKEYTDAVRASGLHVGLYYSPMSWRYPGYYDVYGNDVKPNVWGYKTAAWHKEDAQAMKEEVYEQVTTLLKDYGTIDYMFWDGGWLSQTVNPELERTFWDPGQYQNPDNEWPVKYKYITKEANTGKPLGIMGLVRKFQPDMVVNERFGWVGDVQAEEGGSSTSGDIRFEHYGEKCISLQKGGWGYRPNRPVYSFEEVAVYLSNCVVRNINLLLNVAPDREGVVPDNQQEVLLKTGDWLSKIGNGIYGTRGGPWQPLFGEYGFSFNDNKIYCHVYKGYRDLNSGKFTTQSMGNKKVSKVVNLYDGKELSWVKNKNNTVTISDVDYSLNPAVTILEMTLTKPVYE</sequence>